<evidence type="ECO:0000256" key="2">
    <source>
        <dbReference type="ARBA" id="ARBA00022917"/>
    </source>
</evidence>
<dbReference type="AlphaFoldDB" id="A0A1I1J8R5"/>
<dbReference type="NCBIfam" id="TIGR00011">
    <property type="entry name" value="YbaK_EbsC"/>
    <property type="match status" value="1"/>
</dbReference>
<evidence type="ECO:0000256" key="1">
    <source>
        <dbReference type="ARBA" id="ARBA00009798"/>
    </source>
</evidence>
<evidence type="ECO:0000313" key="6">
    <source>
        <dbReference type="EMBL" id="SFC41810.1"/>
    </source>
</evidence>
<protein>
    <recommendedName>
        <fullName evidence="4">Cys-tRNA(Pro)/Cys-tRNA(Cys) deacylase</fullName>
        <ecNumber evidence="4">4.2.-.-</ecNumber>
    </recommendedName>
</protein>
<evidence type="ECO:0000256" key="3">
    <source>
        <dbReference type="ARBA" id="ARBA00023239"/>
    </source>
</evidence>
<evidence type="ECO:0000256" key="4">
    <source>
        <dbReference type="PIRNR" id="PIRNR006181"/>
    </source>
</evidence>
<organism evidence="6 7">
    <name type="scientific">Marinospirillum celere</name>
    <dbReference type="NCBI Taxonomy" id="1122252"/>
    <lineage>
        <taxon>Bacteria</taxon>
        <taxon>Pseudomonadati</taxon>
        <taxon>Pseudomonadota</taxon>
        <taxon>Gammaproteobacteria</taxon>
        <taxon>Oceanospirillales</taxon>
        <taxon>Oceanospirillaceae</taxon>
        <taxon>Marinospirillum</taxon>
    </lineage>
</organism>
<accession>A0A1I1J8R5</accession>
<dbReference type="PANTHER" id="PTHR30411:SF0">
    <property type="entry name" value="CYS-TRNA(PRO)_CYS-TRNA(CYS) DEACYLASE YBAK"/>
    <property type="match status" value="1"/>
</dbReference>
<dbReference type="GO" id="GO:0016829">
    <property type="term" value="F:lyase activity"/>
    <property type="evidence" value="ECO:0007669"/>
    <property type="project" value="UniProtKB-KW"/>
</dbReference>
<keyword evidence="2 4" id="KW-0648">Protein biosynthesis</keyword>
<dbReference type="SUPFAM" id="SSF55826">
    <property type="entry name" value="YbaK/ProRS associated domain"/>
    <property type="match status" value="1"/>
</dbReference>
<proteinExistence type="inferred from homology"/>
<dbReference type="RefSeq" id="WP_091964504.1">
    <property type="nucleotide sequence ID" value="NZ_FOLH01000005.1"/>
</dbReference>
<dbReference type="Gene3D" id="3.90.960.10">
    <property type="entry name" value="YbaK/aminoacyl-tRNA synthetase-associated domain"/>
    <property type="match status" value="1"/>
</dbReference>
<dbReference type="Proteomes" id="UP000199058">
    <property type="component" value="Unassembled WGS sequence"/>
</dbReference>
<evidence type="ECO:0000259" key="5">
    <source>
        <dbReference type="Pfam" id="PF04073"/>
    </source>
</evidence>
<dbReference type="InterPro" id="IPR036754">
    <property type="entry name" value="YbaK/aa-tRNA-synt-asso_dom_sf"/>
</dbReference>
<dbReference type="Pfam" id="PF04073">
    <property type="entry name" value="tRNA_edit"/>
    <property type="match status" value="1"/>
</dbReference>
<dbReference type="OrthoDB" id="9809296at2"/>
<reference evidence="6 7" key="1">
    <citation type="submission" date="2016-10" db="EMBL/GenBank/DDBJ databases">
        <authorList>
            <person name="de Groot N.N."/>
        </authorList>
    </citation>
    <scope>NUCLEOTIDE SEQUENCE [LARGE SCALE GENOMIC DNA]</scope>
    <source>
        <strain evidence="6 7">DSM 18438</strain>
    </source>
</reference>
<dbReference type="InterPro" id="IPR007214">
    <property type="entry name" value="YbaK/aa-tRNA-synth-assoc-dom"/>
</dbReference>
<dbReference type="STRING" id="1122252.SAMN05660443_2600"/>
<gene>
    <name evidence="6" type="ORF">SAMN05660443_2600</name>
</gene>
<name>A0A1I1J8R5_9GAMM</name>
<dbReference type="InterPro" id="IPR004369">
    <property type="entry name" value="Prolyl-tRNA_editing_YbaK/EbsC"/>
</dbReference>
<keyword evidence="7" id="KW-1185">Reference proteome</keyword>
<dbReference type="PANTHER" id="PTHR30411">
    <property type="entry name" value="CYTOPLASMIC PROTEIN"/>
    <property type="match status" value="1"/>
</dbReference>
<keyword evidence="3 4" id="KW-0456">Lyase</keyword>
<comment type="similarity">
    <text evidence="1 4">Belongs to the prolyl-tRNA editing family. YbaK/EbsC subfamily.</text>
</comment>
<sequence length="158" mass="16642">MTPAIKLLQKKNIAHQVLNYSSDPSAASYGLEAAEKLGLSPQEVFKTLVASVDGKQLVVAILPVDQQLSLKKLAKAAGGKKAAMADPAEVERTTGYVLGGVSPLGQKKSLPTFIHLTAQKLGKVHVSAGKRGLEIQLNPLDLQQLTRAGFTALTSSES</sequence>
<evidence type="ECO:0000313" key="7">
    <source>
        <dbReference type="Proteomes" id="UP000199058"/>
    </source>
</evidence>
<dbReference type="GO" id="GO:0002161">
    <property type="term" value="F:aminoacyl-tRNA deacylase activity"/>
    <property type="evidence" value="ECO:0007669"/>
    <property type="project" value="InterPro"/>
</dbReference>
<dbReference type="EMBL" id="FOLH01000005">
    <property type="protein sequence ID" value="SFC41810.1"/>
    <property type="molecule type" value="Genomic_DNA"/>
</dbReference>
<dbReference type="CDD" id="cd00002">
    <property type="entry name" value="YbaK_deacylase"/>
    <property type="match status" value="1"/>
</dbReference>
<dbReference type="GO" id="GO:0006412">
    <property type="term" value="P:translation"/>
    <property type="evidence" value="ECO:0007669"/>
    <property type="project" value="UniProtKB-KW"/>
</dbReference>
<dbReference type="EC" id="4.2.-.-" evidence="4"/>
<feature type="domain" description="YbaK/aminoacyl-tRNA synthetase-associated" evidence="5">
    <location>
        <begin position="31"/>
        <end position="145"/>
    </location>
</feature>
<dbReference type="PIRSF" id="PIRSF006181">
    <property type="entry name" value="EbsC_YbaK"/>
    <property type="match status" value="1"/>
</dbReference>